<sequence length="502" mass="54582">MAPYSVLVTGANRGIGLGLVKEFLKNKEIQHVVATAREPDNAKELNGISDKRLSVVKLDVTSDESIRSAYNAVEKLLGDRGLTVLLNNAGIFVKYFTNQEPNRADIIKNFDTNAAGVAVLTQVFLPLLRKAAAHAASDEFTTDRAAIINISSGVASISTNTTGSSTTGMLAYRMSKSALNALMKTMAIDLEPEHILITSLCPGWVQTELGGRNAQITVEQSAEALVTSFAKLNKDHHGGFFDPSTDRYRFSMAPYSVMVTGANRGIGLGLVKEFLRNKEIQHVIATAREPDKAKVIYLHKYDKRLSVIKLDVTSDDSITDAYIAVEKLVGNRGLTVLVNNAGIFVKYCTNQEPNRFDIIRNFDTNAASVVVLTQVFLPLLRKAAVNSASDEFSIGRSAIINISSILGSISGHRTGLSRFGLLAYRMSKSALNALTKTMAIDLEKEHILISCFCPGWVQTDMGGPAAHINVEESAEALVTSFAKLNKEHHGGYFGRNLEPIPY</sequence>
<dbReference type="Proteomes" id="UP000267027">
    <property type="component" value="Unassembled WGS sequence"/>
</dbReference>
<keyword evidence="4" id="KW-1185">Reference proteome</keyword>
<keyword evidence="2" id="KW-0560">Oxidoreductase</keyword>
<reference evidence="5" key="1">
    <citation type="submission" date="2017-02" db="UniProtKB">
        <authorList>
            <consortium name="WormBaseParasite"/>
        </authorList>
    </citation>
    <scope>IDENTIFICATION</scope>
</reference>
<dbReference type="Gene3D" id="3.40.50.720">
    <property type="entry name" value="NAD(P)-binding Rossmann-like Domain"/>
    <property type="match status" value="2"/>
</dbReference>
<dbReference type="Pfam" id="PF00106">
    <property type="entry name" value="adh_short"/>
    <property type="match status" value="2"/>
</dbReference>
<dbReference type="InterPro" id="IPR051468">
    <property type="entry name" value="Fungal_SecMetab_SDRs"/>
</dbReference>
<accession>A0A0R3Q0U3</accession>
<dbReference type="PANTHER" id="PTHR43544">
    <property type="entry name" value="SHORT-CHAIN DEHYDROGENASE/REDUCTASE"/>
    <property type="match status" value="1"/>
</dbReference>
<dbReference type="InterPro" id="IPR002347">
    <property type="entry name" value="SDR_fam"/>
</dbReference>
<reference evidence="3 4" key="2">
    <citation type="submission" date="2018-11" db="EMBL/GenBank/DDBJ databases">
        <authorList>
            <consortium name="Pathogen Informatics"/>
        </authorList>
    </citation>
    <scope>NUCLEOTIDE SEQUENCE [LARGE SCALE GENOMIC DNA]</scope>
    <source>
        <strain evidence="3 4">Costa Rica</strain>
    </source>
</reference>
<dbReference type="PRINTS" id="PR00080">
    <property type="entry name" value="SDRFAMILY"/>
</dbReference>
<dbReference type="PANTHER" id="PTHR43544:SF7">
    <property type="entry name" value="NADB-LER2"/>
    <property type="match status" value="1"/>
</dbReference>
<evidence type="ECO:0000256" key="1">
    <source>
        <dbReference type="ARBA" id="ARBA00022857"/>
    </source>
</evidence>
<dbReference type="OMA" id="HYRTTDP"/>
<evidence type="ECO:0000313" key="5">
    <source>
        <dbReference type="WBParaSite" id="ACOC_0001257201-mRNA-1"/>
    </source>
</evidence>
<evidence type="ECO:0000313" key="4">
    <source>
        <dbReference type="Proteomes" id="UP000267027"/>
    </source>
</evidence>
<evidence type="ECO:0000313" key="3">
    <source>
        <dbReference type="EMBL" id="VDM64158.1"/>
    </source>
</evidence>
<dbReference type="PRINTS" id="PR00081">
    <property type="entry name" value="GDHRDH"/>
</dbReference>
<name>A0A0R3Q0U3_ANGCS</name>
<dbReference type="GO" id="GO:0005737">
    <property type="term" value="C:cytoplasm"/>
    <property type="evidence" value="ECO:0007669"/>
    <property type="project" value="TreeGrafter"/>
</dbReference>
<dbReference type="InterPro" id="IPR036291">
    <property type="entry name" value="NAD(P)-bd_dom_sf"/>
</dbReference>
<keyword evidence="1" id="KW-0521">NADP</keyword>
<dbReference type="GO" id="GO:0016491">
    <property type="term" value="F:oxidoreductase activity"/>
    <property type="evidence" value="ECO:0007669"/>
    <property type="project" value="UniProtKB-KW"/>
</dbReference>
<dbReference type="CDD" id="cd05325">
    <property type="entry name" value="carb_red_sniffer_like_SDR_c"/>
    <property type="match status" value="2"/>
</dbReference>
<organism evidence="5">
    <name type="scientific">Angiostrongylus costaricensis</name>
    <name type="common">Nematode worm</name>
    <dbReference type="NCBI Taxonomy" id="334426"/>
    <lineage>
        <taxon>Eukaryota</taxon>
        <taxon>Metazoa</taxon>
        <taxon>Ecdysozoa</taxon>
        <taxon>Nematoda</taxon>
        <taxon>Chromadorea</taxon>
        <taxon>Rhabditida</taxon>
        <taxon>Rhabditina</taxon>
        <taxon>Rhabditomorpha</taxon>
        <taxon>Strongyloidea</taxon>
        <taxon>Metastrongylidae</taxon>
        <taxon>Angiostrongylus</taxon>
    </lineage>
</organism>
<dbReference type="OrthoDB" id="7289984at2759"/>
<dbReference type="AlphaFoldDB" id="A0A0R3Q0U3"/>
<dbReference type="WBParaSite" id="ACOC_0001257201-mRNA-1">
    <property type="protein sequence ID" value="ACOC_0001257201-mRNA-1"/>
    <property type="gene ID" value="ACOC_0001257201"/>
</dbReference>
<protein>
    <submittedName>
        <fullName evidence="5">NAD(P)-binding protein</fullName>
    </submittedName>
</protein>
<dbReference type="EMBL" id="UYYA01005102">
    <property type="protein sequence ID" value="VDM64158.1"/>
    <property type="molecule type" value="Genomic_DNA"/>
</dbReference>
<dbReference type="SUPFAM" id="SSF51735">
    <property type="entry name" value="NAD(P)-binding Rossmann-fold domains"/>
    <property type="match status" value="2"/>
</dbReference>
<evidence type="ECO:0000256" key="2">
    <source>
        <dbReference type="ARBA" id="ARBA00023002"/>
    </source>
</evidence>
<proteinExistence type="predicted"/>
<gene>
    <name evidence="3" type="ORF">ACOC_LOCUS12573</name>
</gene>